<keyword evidence="4" id="KW-1185">Reference proteome</keyword>
<dbReference type="AlphaFoldDB" id="A0AAE3LKT9"/>
<name>A0AAE3LKT9_9BACT</name>
<gene>
    <name evidence="3" type="ORF">OD355_12255</name>
</gene>
<evidence type="ECO:0000313" key="3">
    <source>
        <dbReference type="EMBL" id="MCU7695292.1"/>
    </source>
</evidence>
<dbReference type="SUPFAM" id="SSF54909">
    <property type="entry name" value="Dimeric alpha+beta barrel"/>
    <property type="match status" value="1"/>
</dbReference>
<sequence length="117" mass="13130">MKEFVLLFRMDITSKDAQPSEEQMKIYMDQWTLWIDSISDKGRLAEGGNHFAKQGRVLMPGNKVIESPHIADNNSVAGYLIVLADNMEEATEIAKKCPILHGHNTSVEIRETAMPGE</sequence>
<evidence type="ECO:0000256" key="1">
    <source>
        <dbReference type="ARBA" id="ARBA00007689"/>
    </source>
</evidence>
<comment type="caution">
    <text evidence="3">The sequence shown here is derived from an EMBL/GenBank/DDBJ whole genome shotgun (WGS) entry which is preliminary data.</text>
</comment>
<dbReference type="Proteomes" id="UP001209317">
    <property type="component" value="Unassembled WGS sequence"/>
</dbReference>
<evidence type="ECO:0000313" key="4">
    <source>
        <dbReference type="Proteomes" id="UP001209317"/>
    </source>
</evidence>
<comment type="similarity">
    <text evidence="1">Belongs to the YciI family.</text>
</comment>
<evidence type="ECO:0000259" key="2">
    <source>
        <dbReference type="Pfam" id="PF03795"/>
    </source>
</evidence>
<protein>
    <submittedName>
        <fullName evidence="3">YciI family protein</fullName>
    </submittedName>
</protein>
<dbReference type="Pfam" id="PF03795">
    <property type="entry name" value="YCII"/>
    <property type="match status" value="1"/>
</dbReference>
<proteinExistence type="inferred from homology"/>
<dbReference type="EMBL" id="JAOTPL010000022">
    <property type="protein sequence ID" value="MCU7695292.1"/>
    <property type="molecule type" value="Genomic_DNA"/>
</dbReference>
<dbReference type="Gene3D" id="3.30.70.1060">
    <property type="entry name" value="Dimeric alpha+beta barrel"/>
    <property type="match status" value="1"/>
</dbReference>
<accession>A0AAE3LKT9</accession>
<dbReference type="RefSeq" id="WP_263038780.1">
    <property type="nucleotide sequence ID" value="NZ_JAOTPL010000022.1"/>
</dbReference>
<feature type="domain" description="YCII-related" evidence="2">
    <location>
        <begin position="50"/>
        <end position="111"/>
    </location>
</feature>
<organism evidence="3 4">
    <name type="scientific">Haoranjiania flava</name>
    <dbReference type="NCBI Taxonomy" id="1856322"/>
    <lineage>
        <taxon>Bacteria</taxon>
        <taxon>Pseudomonadati</taxon>
        <taxon>Bacteroidota</taxon>
        <taxon>Chitinophagia</taxon>
        <taxon>Chitinophagales</taxon>
        <taxon>Chitinophagaceae</taxon>
        <taxon>Haoranjiania</taxon>
    </lineage>
</organism>
<dbReference type="InterPro" id="IPR005545">
    <property type="entry name" value="YCII"/>
</dbReference>
<reference evidence="3" key="1">
    <citation type="submission" date="2022-10" db="EMBL/GenBank/DDBJ databases">
        <authorList>
            <person name="Kim H.S."/>
            <person name="Kim J.-S."/>
            <person name="Suh M.K."/>
            <person name="Eom M.K."/>
            <person name="Lee J.-S."/>
        </authorList>
    </citation>
    <scope>NUCLEOTIDE SEQUENCE</scope>
    <source>
        <strain evidence="3">LIP-5</strain>
    </source>
</reference>
<dbReference type="InterPro" id="IPR011008">
    <property type="entry name" value="Dimeric_a/b-barrel"/>
</dbReference>